<dbReference type="InterPro" id="IPR005467">
    <property type="entry name" value="His_kinase_dom"/>
</dbReference>
<dbReference type="PANTHER" id="PTHR43065:SF49">
    <property type="entry name" value="HISTIDINE KINASE"/>
    <property type="match status" value="1"/>
</dbReference>
<feature type="modified residue" description="4-aspartylphosphate" evidence="4">
    <location>
        <position position="64"/>
    </location>
</feature>
<keyword evidence="7" id="KW-0418">Kinase</keyword>
<feature type="domain" description="Histidine kinase" evidence="5">
    <location>
        <begin position="160"/>
        <end position="392"/>
    </location>
</feature>
<dbReference type="PATRIC" id="fig|504832.7.peg.1071"/>
<comment type="catalytic activity">
    <reaction evidence="1">
        <text>ATP + protein L-histidine = ADP + protein N-phospho-L-histidine.</text>
        <dbReference type="EC" id="2.7.13.3"/>
    </reaction>
</comment>
<dbReference type="Pfam" id="PF02518">
    <property type="entry name" value="HATPase_c"/>
    <property type="match status" value="1"/>
</dbReference>
<evidence type="ECO:0000256" key="4">
    <source>
        <dbReference type="PROSITE-ProRule" id="PRU00169"/>
    </source>
</evidence>
<gene>
    <name evidence="7" type="ordered locus">OCA5_c10090</name>
</gene>
<dbReference type="SMART" id="SM00448">
    <property type="entry name" value="REC"/>
    <property type="match status" value="2"/>
</dbReference>
<organism evidence="7 8">
    <name type="scientific">Afipia carboxidovorans (strain ATCC 49405 / DSM 1227 / KCTC 32145 / OM5)</name>
    <name type="common">Oligotropha carboxidovorans</name>
    <dbReference type="NCBI Taxonomy" id="504832"/>
    <lineage>
        <taxon>Bacteria</taxon>
        <taxon>Pseudomonadati</taxon>
        <taxon>Pseudomonadota</taxon>
        <taxon>Alphaproteobacteria</taxon>
        <taxon>Hyphomicrobiales</taxon>
        <taxon>Nitrobacteraceae</taxon>
        <taxon>Afipia</taxon>
    </lineage>
</organism>
<dbReference type="InterPro" id="IPR004358">
    <property type="entry name" value="Sig_transdc_His_kin-like_C"/>
</dbReference>
<dbReference type="Gene3D" id="1.10.287.130">
    <property type="match status" value="1"/>
</dbReference>
<proteinExistence type="predicted"/>
<evidence type="ECO:0000256" key="1">
    <source>
        <dbReference type="ARBA" id="ARBA00000085"/>
    </source>
</evidence>
<evidence type="ECO:0000256" key="3">
    <source>
        <dbReference type="ARBA" id="ARBA00022553"/>
    </source>
</evidence>
<keyword evidence="7" id="KW-0808">Transferase</keyword>
<dbReference type="AlphaFoldDB" id="B6JIF3"/>
<reference evidence="7 8" key="1">
    <citation type="journal article" date="2011" name="J. Bacteriol.">
        <title>Complete genome sequences of the chemolithoautotrophic Oligotropha carboxidovorans strains OM4 and OM5.</title>
        <authorList>
            <person name="Volland S."/>
            <person name="Rachinger M."/>
            <person name="Strittmatter A."/>
            <person name="Daniel R."/>
            <person name="Gottschalk G."/>
            <person name="Meyer O."/>
        </authorList>
    </citation>
    <scope>NUCLEOTIDE SEQUENCE [LARGE SCALE GENOMIC DNA]</scope>
    <source>
        <strain evidence="8">ATCC 49405 / DSM 1227 / KCTC 32145 / OM5</strain>
    </source>
</reference>
<dbReference type="Proteomes" id="UP000007730">
    <property type="component" value="Chromosome"/>
</dbReference>
<dbReference type="Pfam" id="PF00072">
    <property type="entry name" value="Response_reg"/>
    <property type="match status" value="2"/>
</dbReference>
<dbReference type="SMART" id="SM00388">
    <property type="entry name" value="HisKA"/>
    <property type="match status" value="1"/>
</dbReference>
<evidence type="ECO:0000259" key="5">
    <source>
        <dbReference type="PROSITE" id="PS50109"/>
    </source>
</evidence>
<evidence type="ECO:0000259" key="6">
    <source>
        <dbReference type="PROSITE" id="PS50110"/>
    </source>
</evidence>
<evidence type="ECO:0000313" key="8">
    <source>
        <dbReference type="Proteomes" id="UP000007730"/>
    </source>
</evidence>
<dbReference type="InterPro" id="IPR011006">
    <property type="entry name" value="CheY-like_superfamily"/>
</dbReference>
<dbReference type="eggNOG" id="COG0784">
    <property type="taxonomic scope" value="Bacteria"/>
</dbReference>
<dbReference type="HOGENOM" id="CLU_000445_114_51_5"/>
<name>B6JIF3_AFIC5</name>
<dbReference type="InterPro" id="IPR003661">
    <property type="entry name" value="HisK_dim/P_dom"/>
</dbReference>
<dbReference type="PROSITE" id="PS50110">
    <property type="entry name" value="RESPONSE_REGULATORY"/>
    <property type="match status" value="2"/>
</dbReference>
<dbReference type="EMBL" id="CP002826">
    <property type="protein sequence ID" value="AEI05728.1"/>
    <property type="molecule type" value="Genomic_DNA"/>
</dbReference>
<evidence type="ECO:0000256" key="2">
    <source>
        <dbReference type="ARBA" id="ARBA00012438"/>
    </source>
</evidence>
<dbReference type="SMART" id="SM00387">
    <property type="entry name" value="HATPase_c"/>
    <property type="match status" value="1"/>
</dbReference>
<feature type="modified residue" description="4-aspartylphosphate" evidence="4">
    <location>
        <position position="460"/>
    </location>
</feature>
<keyword evidence="8" id="KW-1185">Reference proteome</keyword>
<accession>B6JIF3</accession>
<dbReference type="EC" id="2.7.13.3" evidence="2"/>
<protein>
    <recommendedName>
        <fullName evidence="2">histidine kinase</fullName>
        <ecNumber evidence="2">2.7.13.3</ecNumber>
    </recommendedName>
</protein>
<feature type="domain" description="Response regulatory" evidence="6">
    <location>
        <begin position="410"/>
        <end position="528"/>
    </location>
</feature>
<dbReference type="InterPro" id="IPR036097">
    <property type="entry name" value="HisK_dim/P_sf"/>
</dbReference>
<dbReference type="InterPro" id="IPR036890">
    <property type="entry name" value="HATPase_C_sf"/>
</dbReference>
<dbReference type="SUPFAM" id="SSF47384">
    <property type="entry name" value="Homodimeric domain of signal transducing histidine kinase"/>
    <property type="match status" value="1"/>
</dbReference>
<evidence type="ECO:0000313" key="7">
    <source>
        <dbReference type="EMBL" id="AEI05728.1"/>
    </source>
</evidence>
<dbReference type="PANTHER" id="PTHR43065">
    <property type="entry name" value="SENSOR HISTIDINE KINASE"/>
    <property type="match status" value="1"/>
</dbReference>
<dbReference type="InterPro" id="IPR001789">
    <property type="entry name" value="Sig_transdc_resp-reg_receiver"/>
</dbReference>
<dbReference type="GO" id="GO:0000155">
    <property type="term" value="F:phosphorelay sensor kinase activity"/>
    <property type="evidence" value="ECO:0007669"/>
    <property type="project" value="InterPro"/>
</dbReference>
<dbReference type="SUPFAM" id="SSF55874">
    <property type="entry name" value="ATPase domain of HSP90 chaperone/DNA topoisomerase II/histidine kinase"/>
    <property type="match status" value="1"/>
</dbReference>
<dbReference type="PRINTS" id="PR00344">
    <property type="entry name" value="BCTRLSENSOR"/>
</dbReference>
<dbReference type="RefSeq" id="WP_012564223.1">
    <property type="nucleotide sequence ID" value="NC_011386.1"/>
</dbReference>
<dbReference type="Gene3D" id="3.40.50.2300">
    <property type="match status" value="2"/>
</dbReference>
<dbReference type="InterPro" id="IPR003594">
    <property type="entry name" value="HATPase_dom"/>
</dbReference>
<dbReference type="eggNOG" id="COG2204">
    <property type="taxonomic scope" value="Bacteria"/>
</dbReference>
<dbReference type="KEGG" id="oca:OCAR_7089"/>
<dbReference type="STRING" id="504832.OCA5_c10090"/>
<dbReference type="OrthoDB" id="9796100at2"/>
<dbReference type="eggNOG" id="COG4191">
    <property type="taxonomic scope" value="Bacteria"/>
</dbReference>
<dbReference type="SUPFAM" id="SSF52172">
    <property type="entry name" value="CheY-like"/>
    <property type="match status" value="2"/>
</dbReference>
<feature type="domain" description="Response regulatory" evidence="6">
    <location>
        <begin position="17"/>
        <end position="129"/>
    </location>
</feature>
<dbReference type="Gene3D" id="3.30.565.10">
    <property type="entry name" value="Histidine kinase-like ATPase, C-terminal domain"/>
    <property type="match status" value="1"/>
</dbReference>
<sequence length="540" mass="58732">MDEAIFPVHGEKQRARRVLIVDDDADVAGSLASLLQLEHYDVEIAHGPETALPLGARADVALVDIRLGHADGVQLAAELRQHHPDILVVMMTAYASIQTAIKAIRAGAYDYLCKPFDPDDLLATLDRCFERLDLVRSRREAEEQLRHSRRMEALGQLTAGVAHDFNNLLSVVIGNLRLAREDVSASAIADTAVLRELVQDALDAALGGVETTRRFLALGRNQALTPETLDLRIQVSELSRSLERMLGEEVGLVVNVPETACAIYADRHQFDASLLNLAINARDAVAEREDAAGRIVLDVACVDLREGSPRLLPDMKPGSYVRISVTDNGCGMTAEIREKALQPFFTTKAAERGSGLGLSTVYSFVRQSEGNLAIDSMPGVGTTVSLYLPLCASDRRAEQAARSEVADKGRVLLVEDQAPVRALFTRQLNRLGYEVMAAGNAEDALRILESGRAFDLMLSDVMLPNRINGTDLCRIVRQRWPRTAILLATALPAAALETLCEEGSAPRVPILQKPVEIEVLAAALRRALAQCDDSGESVKT</sequence>
<dbReference type="PROSITE" id="PS50109">
    <property type="entry name" value="HIS_KIN"/>
    <property type="match status" value="1"/>
</dbReference>
<keyword evidence="3 4" id="KW-0597">Phosphoprotein</keyword>
<dbReference type="KEGG" id="ocg:OCA5_c10090"/>